<dbReference type="Proteomes" id="UP000550707">
    <property type="component" value="Unassembled WGS sequence"/>
</dbReference>
<protein>
    <submittedName>
        <fullName evidence="1">Uncharacterized protein</fullName>
    </submittedName>
</protein>
<dbReference type="InParanoid" id="A0A7J8I984"/>
<gene>
    <name evidence="1" type="ORF">HJG59_010575</name>
</gene>
<reference evidence="1 2" key="1">
    <citation type="journal article" date="2020" name="Nature">
        <title>Six reference-quality genomes reveal evolution of bat adaptations.</title>
        <authorList>
            <person name="Jebb D."/>
            <person name="Huang Z."/>
            <person name="Pippel M."/>
            <person name="Hughes G.M."/>
            <person name="Lavrichenko K."/>
            <person name="Devanna P."/>
            <person name="Winkler S."/>
            <person name="Jermiin L.S."/>
            <person name="Skirmuntt E.C."/>
            <person name="Katzourakis A."/>
            <person name="Burkitt-Gray L."/>
            <person name="Ray D.A."/>
            <person name="Sullivan K.A.M."/>
            <person name="Roscito J.G."/>
            <person name="Kirilenko B.M."/>
            <person name="Davalos L.M."/>
            <person name="Corthals A.P."/>
            <person name="Power M.L."/>
            <person name="Jones G."/>
            <person name="Ransome R.D."/>
            <person name="Dechmann D.K.N."/>
            <person name="Locatelli A.G."/>
            <person name="Puechmaille S.J."/>
            <person name="Fedrigo O."/>
            <person name="Jarvis E.D."/>
            <person name="Hiller M."/>
            <person name="Vernes S.C."/>
            <person name="Myers E.W."/>
            <person name="Teeling E.C."/>
        </authorList>
    </citation>
    <scope>NUCLEOTIDE SEQUENCE [LARGE SCALE GENOMIC DNA]</scope>
    <source>
        <strain evidence="1">MMolMol1</strain>
        <tissue evidence="1">Muscle</tissue>
    </source>
</reference>
<accession>A0A7J8I984</accession>
<evidence type="ECO:0000313" key="1">
    <source>
        <dbReference type="EMBL" id="KAF6480725.1"/>
    </source>
</evidence>
<comment type="caution">
    <text evidence="1">The sequence shown here is derived from an EMBL/GenBank/DDBJ whole genome shotgun (WGS) entry which is preliminary data.</text>
</comment>
<keyword evidence="2" id="KW-1185">Reference proteome</keyword>
<organism evidence="1 2">
    <name type="scientific">Molossus molossus</name>
    <name type="common">Pallas' mastiff bat</name>
    <name type="synonym">Vespertilio molossus</name>
    <dbReference type="NCBI Taxonomy" id="27622"/>
    <lineage>
        <taxon>Eukaryota</taxon>
        <taxon>Metazoa</taxon>
        <taxon>Chordata</taxon>
        <taxon>Craniata</taxon>
        <taxon>Vertebrata</taxon>
        <taxon>Euteleostomi</taxon>
        <taxon>Mammalia</taxon>
        <taxon>Eutheria</taxon>
        <taxon>Laurasiatheria</taxon>
        <taxon>Chiroptera</taxon>
        <taxon>Yangochiroptera</taxon>
        <taxon>Molossidae</taxon>
        <taxon>Molossus</taxon>
    </lineage>
</organism>
<dbReference type="EMBL" id="JACASF010000004">
    <property type="protein sequence ID" value="KAF6480725.1"/>
    <property type="molecule type" value="Genomic_DNA"/>
</dbReference>
<name>A0A7J8I984_MOLMO</name>
<proteinExistence type="predicted"/>
<sequence>MPMLWAAGLQRPLVFPHPAGPVGGQLDHTSLSRTLASHCFCELLDRTGLCGAPGPATGGWGVLLPHGAQLLLTFCCTFWDESQLLVCASVAWGWMSAPQPLLLGVYLDSDQAATMWDGAGFRAVCGFCDQHLGSSLLCTD</sequence>
<evidence type="ECO:0000313" key="2">
    <source>
        <dbReference type="Proteomes" id="UP000550707"/>
    </source>
</evidence>
<dbReference type="AlphaFoldDB" id="A0A7J8I984"/>